<dbReference type="GO" id="GO:0015074">
    <property type="term" value="P:DNA integration"/>
    <property type="evidence" value="ECO:0007669"/>
    <property type="project" value="InterPro"/>
</dbReference>
<dbReference type="InterPro" id="IPR002492">
    <property type="entry name" value="Transposase_Tc1-like"/>
</dbReference>
<sequence length="101" mass="11741">MLQHRSPSSYKAERGTVYFAVTAKRNRRSTASDLSRQLSSATSTTVSRQTVYRRLGHIGLYTRRPVRCVPLTATHCRLRLTWNREHALWTPQQWSCVMFSD</sequence>
<dbReference type="AlphaFoldDB" id="A0A8X6UWZ4"/>
<name>A0A8X6UWZ4_TRICX</name>
<evidence type="ECO:0000259" key="1">
    <source>
        <dbReference type="Pfam" id="PF01498"/>
    </source>
</evidence>
<dbReference type="Proteomes" id="UP000887159">
    <property type="component" value="Unassembled WGS sequence"/>
</dbReference>
<dbReference type="GO" id="GO:0003677">
    <property type="term" value="F:DNA binding"/>
    <property type="evidence" value="ECO:0007669"/>
    <property type="project" value="InterPro"/>
</dbReference>
<keyword evidence="3" id="KW-1185">Reference proteome</keyword>
<gene>
    <name evidence="2" type="primary">TCB1_533</name>
    <name evidence="2" type="ORF">TNCV_3167591</name>
</gene>
<dbReference type="Pfam" id="PF01498">
    <property type="entry name" value="HTH_Tnp_Tc3_2"/>
    <property type="match status" value="1"/>
</dbReference>
<protein>
    <submittedName>
        <fullName evidence="2">Transposable element Tcb1 transposase</fullName>
    </submittedName>
</protein>
<accession>A0A8X6UWZ4</accession>
<comment type="caution">
    <text evidence="2">The sequence shown here is derived from an EMBL/GenBank/DDBJ whole genome shotgun (WGS) entry which is preliminary data.</text>
</comment>
<dbReference type="GO" id="GO:0006313">
    <property type="term" value="P:DNA transposition"/>
    <property type="evidence" value="ECO:0007669"/>
    <property type="project" value="InterPro"/>
</dbReference>
<evidence type="ECO:0000313" key="3">
    <source>
        <dbReference type="Proteomes" id="UP000887159"/>
    </source>
</evidence>
<dbReference type="EMBL" id="BMAU01021105">
    <property type="protein sequence ID" value="GFX90928.1"/>
    <property type="molecule type" value="Genomic_DNA"/>
</dbReference>
<reference evidence="2" key="1">
    <citation type="submission" date="2020-08" db="EMBL/GenBank/DDBJ databases">
        <title>Multicomponent nature underlies the extraordinary mechanical properties of spider dragline silk.</title>
        <authorList>
            <person name="Kono N."/>
            <person name="Nakamura H."/>
            <person name="Mori M."/>
            <person name="Yoshida Y."/>
            <person name="Ohtoshi R."/>
            <person name="Malay A.D."/>
            <person name="Moran D.A.P."/>
            <person name="Tomita M."/>
            <person name="Numata K."/>
            <person name="Arakawa K."/>
        </authorList>
    </citation>
    <scope>NUCLEOTIDE SEQUENCE</scope>
</reference>
<organism evidence="2 3">
    <name type="scientific">Trichonephila clavipes</name>
    <name type="common">Golden silk orbweaver</name>
    <name type="synonym">Nephila clavipes</name>
    <dbReference type="NCBI Taxonomy" id="2585209"/>
    <lineage>
        <taxon>Eukaryota</taxon>
        <taxon>Metazoa</taxon>
        <taxon>Ecdysozoa</taxon>
        <taxon>Arthropoda</taxon>
        <taxon>Chelicerata</taxon>
        <taxon>Arachnida</taxon>
        <taxon>Araneae</taxon>
        <taxon>Araneomorphae</taxon>
        <taxon>Entelegynae</taxon>
        <taxon>Araneoidea</taxon>
        <taxon>Nephilidae</taxon>
        <taxon>Trichonephila</taxon>
    </lineage>
</organism>
<proteinExistence type="predicted"/>
<evidence type="ECO:0000313" key="2">
    <source>
        <dbReference type="EMBL" id="GFX90928.1"/>
    </source>
</evidence>
<feature type="domain" description="Transposase Tc1-like" evidence="1">
    <location>
        <begin position="22"/>
        <end position="86"/>
    </location>
</feature>